<feature type="transmembrane region" description="Helical" evidence="1">
    <location>
        <begin position="504"/>
        <end position="524"/>
    </location>
</feature>
<dbReference type="GO" id="GO:0006075">
    <property type="term" value="P:(1-&gt;3)-beta-D-glucan biosynthetic process"/>
    <property type="evidence" value="ECO:0007669"/>
    <property type="project" value="InterPro"/>
</dbReference>
<dbReference type="InterPro" id="IPR000719">
    <property type="entry name" value="Prot_kinase_dom"/>
</dbReference>
<protein>
    <recommendedName>
        <fullName evidence="2">Protein kinase domain-containing protein</fullName>
    </recommendedName>
</protein>
<evidence type="ECO:0000313" key="4">
    <source>
        <dbReference type="Proteomes" id="UP000436088"/>
    </source>
</evidence>
<dbReference type="EMBL" id="VEPZ02001732">
    <property type="protein sequence ID" value="KAE8660323.1"/>
    <property type="molecule type" value="Genomic_DNA"/>
</dbReference>
<keyword evidence="1" id="KW-0472">Membrane</keyword>
<dbReference type="Gene3D" id="1.10.510.10">
    <property type="entry name" value="Transferase(Phosphotransferase) domain 1"/>
    <property type="match status" value="1"/>
</dbReference>
<organism evidence="3 4">
    <name type="scientific">Hibiscus syriacus</name>
    <name type="common">Rose of Sharon</name>
    <dbReference type="NCBI Taxonomy" id="106335"/>
    <lineage>
        <taxon>Eukaryota</taxon>
        <taxon>Viridiplantae</taxon>
        <taxon>Streptophyta</taxon>
        <taxon>Embryophyta</taxon>
        <taxon>Tracheophyta</taxon>
        <taxon>Spermatophyta</taxon>
        <taxon>Magnoliopsida</taxon>
        <taxon>eudicotyledons</taxon>
        <taxon>Gunneridae</taxon>
        <taxon>Pentapetalae</taxon>
        <taxon>rosids</taxon>
        <taxon>malvids</taxon>
        <taxon>Malvales</taxon>
        <taxon>Malvaceae</taxon>
        <taxon>Malvoideae</taxon>
        <taxon>Hibiscus</taxon>
    </lineage>
</organism>
<dbReference type="InterPro" id="IPR011009">
    <property type="entry name" value="Kinase-like_dom_sf"/>
</dbReference>
<dbReference type="SMART" id="SM00220">
    <property type="entry name" value="S_TKc"/>
    <property type="match status" value="1"/>
</dbReference>
<feature type="transmembrane region" description="Helical" evidence="1">
    <location>
        <begin position="442"/>
        <end position="462"/>
    </location>
</feature>
<sequence length="956" mass="108651">MFKEIYAIKLPGDPKLGEGKPENQNHAVVFTRGNAIQTIDMNQDNYFEEALKVRNLLEEFDRDHGIRPATILVSGNMYLLEASFMSNQEGSFVTLGQRVLATPLNKASRIINISEDIYAGFNSTLRQGNITHHEYIQVGKGRDVGLNQIAVFEGKVAGGNGEQVLSRDVYRLGQLFDFFRMLSFYFTTVGYYFCTMALSGVGETMQIRARITDNTALEAALSTQFLFQIGIFTAVPMILGFILEQGFLRAVVSFITMQLQLCTVFFTFSLGTRTHYFGRTILHGGARYQATGRGFVVRHIKFSENYRLYSRSHFVKGLEVVLLLVVYLAYGYNDGALAYILLSISSWFMALSWLFAPYLFNPSGFEWQKIVEDFRDWTNWLFYRGGIGVKGEESWEAWWDEELSHIRTLRGRILETILSLRFFIFQYGIVYKLDVQGTDTSLTVYGFSWIVLAVLLLLFKVFTFSQKISVNFQLLLRFIQGLAFLLAIAGLAAAVVFSPLTIPDIFACILAFVPTGWGILYRVVEINSVNSAIIRCRNGNANICSGSILLLVPVRVDIPDKADVQPSFQPRLGNFPYPCWPRQVSAGRSSSLKKRESKRGRGIEVGNVLLRLLRWVGRGRVVIAERDSDIVREELVKVDKEKEVVMGGDSGGLSANKAAGREEEGNTAPFRIGFMLGDLLYKLDRKLGKGGFGQVLLEDVLVVEMNVQQVLRPMEVALKFEHRNSKGCSYGLLMNGKFTMLLVVVMGFPKCTKRKARRLLCDGYGHIRAQLMGCLEFFRANDVCRNGSMYSGRVLSILEKMHSKGYVHGDVKPENFYLVSHLRHKRRTTKWKDSSSGLHVDYDQRPDMLGTVRYASVHAHLGRTASRRDDLESLAYTLIFLHRGRLPWQGYQVGQKRGRLNVDEEDDQPKRRFDLGSCYTVDFNLHARLPMKQRYHYNVADARLAQQWRKEWQMGC</sequence>
<dbReference type="GO" id="GO:0005524">
    <property type="term" value="F:ATP binding"/>
    <property type="evidence" value="ECO:0007669"/>
    <property type="project" value="InterPro"/>
</dbReference>
<dbReference type="PANTHER" id="PTHR12741">
    <property type="entry name" value="LYST-INTERACTING PROTEIN LIP5 DOPAMINE RESPONSIVE PROTEIN DRG-1"/>
    <property type="match status" value="1"/>
</dbReference>
<dbReference type="Proteomes" id="UP000436088">
    <property type="component" value="Unassembled WGS sequence"/>
</dbReference>
<comment type="caution">
    <text evidence="3">The sequence shown here is derived from an EMBL/GenBank/DDBJ whole genome shotgun (WGS) entry which is preliminary data.</text>
</comment>
<dbReference type="Pfam" id="PF02364">
    <property type="entry name" value="Glucan_synthase"/>
    <property type="match status" value="2"/>
</dbReference>
<name>A0A6A2WKU3_HIBSY</name>
<dbReference type="AlphaFoldDB" id="A0A6A2WKU3"/>
<keyword evidence="1" id="KW-1133">Transmembrane helix</keyword>
<reference evidence="3" key="1">
    <citation type="submission" date="2019-09" db="EMBL/GenBank/DDBJ databases">
        <title>Draft genome information of white flower Hibiscus syriacus.</title>
        <authorList>
            <person name="Kim Y.-M."/>
        </authorList>
    </citation>
    <scope>NUCLEOTIDE SEQUENCE [LARGE SCALE GENOMIC DNA]</scope>
    <source>
        <strain evidence="3">YM2019G1</strain>
    </source>
</reference>
<gene>
    <name evidence="3" type="ORF">F3Y22_tig00116954pilonHSYRG00157</name>
</gene>
<dbReference type="GO" id="GO:0005886">
    <property type="term" value="C:plasma membrane"/>
    <property type="evidence" value="ECO:0007669"/>
    <property type="project" value="TreeGrafter"/>
</dbReference>
<dbReference type="Pfam" id="PF24289">
    <property type="entry name" value="DUF7477"/>
    <property type="match status" value="1"/>
</dbReference>
<dbReference type="InterPro" id="IPR003440">
    <property type="entry name" value="Glyco_trans_48_dom"/>
</dbReference>
<evidence type="ECO:0000259" key="2">
    <source>
        <dbReference type="PROSITE" id="PS50011"/>
    </source>
</evidence>
<feature type="transmembrane region" description="Helical" evidence="1">
    <location>
        <begin position="178"/>
        <end position="198"/>
    </location>
</feature>
<accession>A0A6A2WKU3</accession>
<dbReference type="PROSITE" id="PS00108">
    <property type="entry name" value="PROTEIN_KINASE_ST"/>
    <property type="match status" value="1"/>
</dbReference>
<evidence type="ECO:0000313" key="3">
    <source>
        <dbReference type="EMBL" id="KAE8660323.1"/>
    </source>
</evidence>
<feature type="transmembrane region" description="Helical" evidence="1">
    <location>
        <begin position="728"/>
        <end position="748"/>
    </location>
</feature>
<dbReference type="GO" id="GO:0004672">
    <property type="term" value="F:protein kinase activity"/>
    <property type="evidence" value="ECO:0007669"/>
    <property type="project" value="InterPro"/>
</dbReference>
<feature type="transmembrane region" description="Helical" evidence="1">
    <location>
        <begin position="219"/>
        <end position="242"/>
    </location>
</feature>
<feature type="domain" description="Protein kinase" evidence="2">
    <location>
        <begin position="681"/>
        <end position="956"/>
    </location>
</feature>
<dbReference type="SUPFAM" id="SSF56112">
    <property type="entry name" value="Protein kinase-like (PK-like)"/>
    <property type="match status" value="1"/>
</dbReference>
<dbReference type="GO" id="GO:0003843">
    <property type="term" value="F:1,3-beta-D-glucan synthase activity"/>
    <property type="evidence" value="ECO:0007669"/>
    <property type="project" value="InterPro"/>
</dbReference>
<evidence type="ECO:0000256" key="1">
    <source>
        <dbReference type="SAM" id="Phobius"/>
    </source>
</evidence>
<feature type="transmembrane region" description="Helical" evidence="1">
    <location>
        <begin position="313"/>
        <end position="330"/>
    </location>
</feature>
<dbReference type="GO" id="GO:0000148">
    <property type="term" value="C:1,3-beta-D-glucan synthase complex"/>
    <property type="evidence" value="ECO:0007669"/>
    <property type="project" value="InterPro"/>
</dbReference>
<keyword evidence="4" id="KW-1185">Reference proteome</keyword>
<dbReference type="InterPro" id="IPR008271">
    <property type="entry name" value="Ser/Thr_kinase_AS"/>
</dbReference>
<keyword evidence="1" id="KW-0812">Transmembrane</keyword>
<feature type="transmembrane region" description="Helical" evidence="1">
    <location>
        <begin position="248"/>
        <end position="270"/>
    </location>
</feature>
<dbReference type="PANTHER" id="PTHR12741:SF47">
    <property type="entry name" value="CALLOSE SYNTHASE 9"/>
    <property type="match status" value="1"/>
</dbReference>
<proteinExistence type="predicted"/>
<dbReference type="PROSITE" id="PS50011">
    <property type="entry name" value="PROTEIN_KINASE_DOM"/>
    <property type="match status" value="1"/>
</dbReference>
<dbReference type="InterPro" id="IPR055900">
    <property type="entry name" value="DUF7477"/>
</dbReference>
<feature type="transmembrane region" description="Helical" evidence="1">
    <location>
        <begin position="336"/>
        <end position="360"/>
    </location>
</feature>
<feature type="transmembrane region" description="Helical" evidence="1">
    <location>
        <begin position="413"/>
        <end position="430"/>
    </location>
</feature>
<feature type="transmembrane region" description="Helical" evidence="1">
    <location>
        <begin position="474"/>
        <end position="498"/>
    </location>
</feature>